<proteinExistence type="predicted"/>
<dbReference type="AlphaFoldDB" id="A0A0C9PQ85"/>
<sequence>MKLMRKCTVRSRSSTMQRSLLGLLVTVTAVAAAGLYGGLNVDRNSAGIQGGIVFPKIPGLNSPLFGGNVSPSSQPPRQQDQQNSSGFFGFGPSGIFGFRPRQSPGSSQRQEGNPFSLNLPNIESFIPQIPFNLNTTDLEVPQISLPFVPPIPGLRDAIQLARDHLNITLGIGNDLVDGIQLAIEEALNSDDPTDAIRTLVTTILNAYLDVARNCPAIIIGFRVLQEGIRLAGEVTKSVRNVLVGRDST</sequence>
<feature type="compositionally biased region" description="Low complexity" evidence="1">
    <location>
        <begin position="70"/>
        <end position="85"/>
    </location>
</feature>
<feature type="region of interest" description="Disordered" evidence="1">
    <location>
        <begin position="65"/>
        <end position="85"/>
    </location>
</feature>
<name>A0A0C9PQ85_9HYME</name>
<gene>
    <name evidence="2" type="primary">ORF1_2</name>
    <name evidence="2" type="ORF">g.4325</name>
</gene>
<reference evidence="2" key="1">
    <citation type="submission" date="2015-01" db="EMBL/GenBank/DDBJ databases">
        <title>Transcriptome Assembly of Fopius arisanus.</title>
        <authorList>
            <person name="Geib S."/>
        </authorList>
    </citation>
    <scope>NUCLEOTIDE SEQUENCE</scope>
</reference>
<dbReference type="EMBL" id="GBYB01003373">
    <property type="protein sequence ID" value="JAG73140.1"/>
    <property type="molecule type" value="Transcribed_RNA"/>
</dbReference>
<evidence type="ECO:0000256" key="1">
    <source>
        <dbReference type="SAM" id="MobiDB-lite"/>
    </source>
</evidence>
<accession>A0A0C9PQ85</accession>
<protein>
    <submittedName>
        <fullName evidence="2">ORF1_2 protein</fullName>
    </submittedName>
</protein>
<organism evidence="2">
    <name type="scientific">Fopius arisanus</name>
    <dbReference type="NCBI Taxonomy" id="64838"/>
    <lineage>
        <taxon>Eukaryota</taxon>
        <taxon>Metazoa</taxon>
        <taxon>Ecdysozoa</taxon>
        <taxon>Arthropoda</taxon>
        <taxon>Hexapoda</taxon>
        <taxon>Insecta</taxon>
        <taxon>Pterygota</taxon>
        <taxon>Neoptera</taxon>
        <taxon>Endopterygota</taxon>
        <taxon>Hymenoptera</taxon>
        <taxon>Apocrita</taxon>
        <taxon>Ichneumonoidea</taxon>
        <taxon>Braconidae</taxon>
        <taxon>Opiinae</taxon>
        <taxon>Fopius</taxon>
    </lineage>
</organism>
<evidence type="ECO:0000313" key="2">
    <source>
        <dbReference type="EMBL" id="JAG73140.1"/>
    </source>
</evidence>